<dbReference type="InterPro" id="IPR017850">
    <property type="entry name" value="Alkaline_phosphatase_core_sf"/>
</dbReference>
<proteinExistence type="predicted"/>
<dbReference type="Proteomes" id="UP000605784">
    <property type="component" value="Unassembled WGS sequence"/>
</dbReference>
<dbReference type="RefSeq" id="WP_188996267.1">
    <property type="nucleotide sequence ID" value="NZ_BMOU01000002.1"/>
</dbReference>
<protein>
    <submittedName>
        <fullName evidence="2">Nucleotide pyrophosphatase</fullName>
    </submittedName>
</protein>
<evidence type="ECO:0000256" key="1">
    <source>
        <dbReference type="SAM" id="MobiDB-lite"/>
    </source>
</evidence>
<organism evidence="2 3">
    <name type="scientific">Haloarcula pellucida</name>
    <dbReference type="NCBI Taxonomy" id="1427151"/>
    <lineage>
        <taxon>Archaea</taxon>
        <taxon>Methanobacteriati</taxon>
        <taxon>Methanobacteriota</taxon>
        <taxon>Stenosarchaea group</taxon>
        <taxon>Halobacteria</taxon>
        <taxon>Halobacteriales</taxon>
        <taxon>Haloarculaceae</taxon>
        <taxon>Haloarcula</taxon>
    </lineage>
</organism>
<reference evidence="2" key="2">
    <citation type="submission" date="2020-09" db="EMBL/GenBank/DDBJ databases">
        <authorList>
            <person name="Sun Q."/>
            <person name="Ohkuma M."/>
        </authorList>
    </citation>
    <scope>NUCLEOTIDE SEQUENCE</scope>
    <source>
        <strain evidence="2">JCM 17820</strain>
    </source>
</reference>
<dbReference type="EMBL" id="BMOU01000002">
    <property type="protein sequence ID" value="GGN92155.1"/>
    <property type="molecule type" value="Genomic_DNA"/>
</dbReference>
<dbReference type="Gene3D" id="3.40.720.10">
    <property type="entry name" value="Alkaline Phosphatase, subunit A"/>
    <property type="match status" value="2"/>
</dbReference>
<dbReference type="InterPro" id="IPR002591">
    <property type="entry name" value="Phosphodiest/P_Trfase"/>
</dbReference>
<dbReference type="Pfam" id="PF01663">
    <property type="entry name" value="Phosphodiest"/>
    <property type="match status" value="1"/>
</dbReference>
<keyword evidence="3" id="KW-1185">Reference proteome</keyword>
<accession>A0A830GKK9</accession>
<evidence type="ECO:0000313" key="3">
    <source>
        <dbReference type="Proteomes" id="UP000605784"/>
    </source>
</evidence>
<feature type="region of interest" description="Disordered" evidence="1">
    <location>
        <begin position="477"/>
        <end position="507"/>
    </location>
</feature>
<sequence length="516" mass="56838">MTTVALGLDGAGFELLQPWLDAGKLPALSRIVEDGVAADMESCLPPVTCPNWKCYATGRNPGKLGVFWWERVDRSNRTITTTSAAHNFDGTNYWEYMDGPVASLNLPTSFPPHEVNGVHVAGGPGADQTGYTAPASFEAELEAEYDYRVHPEQLSLLQGDDPENACVEEIYDLVDTRFDVLCDLVSSGEYEFVHLSVFYINMLQHFYYDHPVVEEAWTRIDDRIADLRSLDELDHLVLLSDHGSNRVERWFRVNAWLAREGYLVTESGASDWLYRAGLTKQRIRRVLNVLRVEWWARRVVPERLQSLLPTDDGVVKKAAKAGVVDWERSTAIASGQGPIYVLEPDPEDRRRVRDELVEALDGLTDDHGTPIVRAALPAESVYSGPYVADGPDVVLDQAPHVHIDGGIGVDTVFDTPQDWQGENTKTGLFAACGPAIDGATEPDDVHILDLAPTVLHLLGYPVREDMDGEVLTGVFEADSEPATRSVETVPGSATHGTGRGDVSEDATDRLADLGYL</sequence>
<evidence type="ECO:0000313" key="2">
    <source>
        <dbReference type="EMBL" id="GGN92155.1"/>
    </source>
</evidence>
<dbReference type="AlphaFoldDB" id="A0A830GKK9"/>
<gene>
    <name evidence="2" type="ORF">GCM10009030_16090</name>
</gene>
<name>A0A830GKK9_9EURY</name>
<dbReference type="SUPFAM" id="SSF53649">
    <property type="entry name" value="Alkaline phosphatase-like"/>
    <property type="match status" value="1"/>
</dbReference>
<comment type="caution">
    <text evidence="2">The sequence shown here is derived from an EMBL/GenBank/DDBJ whole genome shotgun (WGS) entry which is preliminary data.</text>
</comment>
<reference evidence="2" key="1">
    <citation type="journal article" date="2014" name="Int. J. Syst. Evol. Microbiol.">
        <title>Complete genome sequence of Corynebacterium casei LMG S-19264T (=DSM 44701T), isolated from a smear-ripened cheese.</title>
        <authorList>
            <consortium name="US DOE Joint Genome Institute (JGI-PGF)"/>
            <person name="Walter F."/>
            <person name="Albersmeier A."/>
            <person name="Kalinowski J."/>
            <person name="Ruckert C."/>
        </authorList>
    </citation>
    <scope>NUCLEOTIDE SEQUENCE</scope>
    <source>
        <strain evidence="2">JCM 17820</strain>
    </source>
</reference>